<feature type="chain" id="PRO_5011494653" description="DUF6089 domain-containing protein" evidence="1">
    <location>
        <begin position="20"/>
        <end position="213"/>
    </location>
</feature>
<evidence type="ECO:0000313" key="4">
    <source>
        <dbReference type="Proteomes" id="UP000199452"/>
    </source>
</evidence>
<dbReference type="OrthoDB" id="654178at2"/>
<proteinExistence type="predicted"/>
<dbReference type="EMBL" id="FMYP01000012">
    <property type="protein sequence ID" value="SDB95860.1"/>
    <property type="molecule type" value="Genomic_DNA"/>
</dbReference>
<dbReference type="STRING" id="1640674.SAMN05216323_101235"/>
<protein>
    <recommendedName>
        <fullName evidence="2">DUF6089 domain-containing protein</fullName>
    </recommendedName>
</protein>
<dbReference type="InterPro" id="IPR011250">
    <property type="entry name" value="OMP/PagP_B-barrel"/>
</dbReference>
<dbReference type="Pfam" id="PF19573">
    <property type="entry name" value="DUF6089"/>
    <property type="match status" value="1"/>
</dbReference>
<evidence type="ECO:0000259" key="2">
    <source>
        <dbReference type="Pfam" id="PF19573"/>
    </source>
</evidence>
<accession>A0A1G6HNP3</accession>
<feature type="signal peptide" evidence="1">
    <location>
        <begin position="1"/>
        <end position="19"/>
    </location>
</feature>
<dbReference type="InterPro" id="IPR045743">
    <property type="entry name" value="DUF6089"/>
</dbReference>
<dbReference type="RefSeq" id="WP_092436469.1">
    <property type="nucleotide sequence ID" value="NZ_FMYP01000012.1"/>
</dbReference>
<evidence type="ECO:0000313" key="3">
    <source>
        <dbReference type="EMBL" id="SDB95860.1"/>
    </source>
</evidence>
<organism evidence="3 4">
    <name type="scientific">Williamwhitmania taraxaci</name>
    <dbReference type="NCBI Taxonomy" id="1640674"/>
    <lineage>
        <taxon>Bacteria</taxon>
        <taxon>Pseudomonadati</taxon>
        <taxon>Bacteroidota</taxon>
        <taxon>Bacteroidia</taxon>
        <taxon>Bacteroidales</taxon>
        <taxon>Williamwhitmaniaceae</taxon>
        <taxon>Williamwhitmania</taxon>
    </lineage>
</organism>
<dbReference type="AlphaFoldDB" id="A0A1G6HNP3"/>
<name>A0A1G6HNP3_9BACT</name>
<keyword evidence="4" id="KW-1185">Reference proteome</keyword>
<dbReference type="Proteomes" id="UP000199452">
    <property type="component" value="Unassembled WGS sequence"/>
</dbReference>
<reference evidence="3 4" key="1">
    <citation type="submission" date="2016-09" db="EMBL/GenBank/DDBJ databases">
        <authorList>
            <person name="Capua I."/>
            <person name="De Benedictis P."/>
            <person name="Joannis T."/>
            <person name="Lombin L.H."/>
            <person name="Cattoli G."/>
        </authorList>
    </citation>
    <scope>NUCLEOTIDE SEQUENCE [LARGE SCALE GENOMIC DNA]</scope>
    <source>
        <strain evidence="3 4">A7P-90m</strain>
    </source>
</reference>
<sequence length="213" mass="23526">MRKLFFVSIFLILSLWAVSQNKTDIGFRLGATYYIGDYNESLPFSSPSFAGGGFIKYNFNDYYAARFGLSGGSYTGSYNASAGYLPAAGGAFSSLIIDGCAAFEVNFLPFSPLASKGKRMSPFTSIGIGVSYDNGQIIPVIPLSIGVKYRPAPRWTVGVEWILTKTFSDKMDGYTNLTDQKKTIFHNNDWYSVAGLFITFRLLNNRTVCPVYQ</sequence>
<evidence type="ECO:0000256" key="1">
    <source>
        <dbReference type="SAM" id="SignalP"/>
    </source>
</evidence>
<dbReference type="SUPFAM" id="SSF56925">
    <property type="entry name" value="OMPA-like"/>
    <property type="match status" value="1"/>
</dbReference>
<feature type="domain" description="DUF6089" evidence="2">
    <location>
        <begin position="5"/>
        <end position="210"/>
    </location>
</feature>
<gene>
    <name evidence="3" type="ORF">SAMN05216323_101235</name>
</gene>
<keyword evidence="1" id="KW-0732">Signal</keyword>